<accession>A0ABV2FBK0</accession>
<dbReference type="RefSeq" id="WP_354502082.1">
    <property type="nucleotide sequence ID" value="NZ_JBEPLV010000008.1"/>
</dbReference>
<dbReference type="InterPro" id="IPR005068">
    <property type="entry name" value="Phage_lambda_Stf-r2"/>
</dbReference>
<dbReference type="Pfam" id="PF03406">
    <property type="entry name" value="Phage_fiber_2"/>
    <property type="match status" value="2"/>
</dbReference>
<evidence type="ECO:0000313" key="2">
    <source>
        <dbReference type="Proteomes" id="UP001549098"/>
    </source>
</evidence>
<organism evidence="1 2">
    <name type="scientific">Paenibacillus favisporus</name>
    <dbReference type="NCBI Taxonomy" id="221028"/>
    <lineage>
        <taxon>Bacteria</taxon>
        <taxon>Bacillati</taxon>
        <taxon>Bacillota</taxon>
        <taxon>Bacilli</taxon>
        <taxon>Bacillales</taxon>
        <taxon>Paenibacillaceae</taxon>
        <taxon>Paenibacillus</taxon>
    </lineage>
</organism>
<reference evidence="1 2" key="1">
    <citation type="submission" date="2024-06" db="EMBL/GenBank/DDBJ databases">
        <title>Genomic Encyclopedia of Type Strains, Phase IV (KMG-IV): sequencing the most valuable type-strain genomes for metagenomic binning, comparative biology and taxonomic classification.</title>
        <authorList>
            <person name="Goeker M."/>
        </authorList>
    </citation>
    <scope>NUCLEOTIDE SEQUENCE [LARGE SCALE GENOMIC DNA]</scope>
    <source>
        <strain evidence="1 2">DSM 17253</strain>
    </source>
</reference>
<gene>
    <name evidence="1" type="ORF">ABID47_005810</name>
</gene>
<proteinExistence type="predicted"/>
<comment type="caution">
    <text evidence="1">The sequence shown here is derived from an EMBL/GenBank/DDBJ whole genome shotgun (WGS) entry which is preliminary data.</text>
</comment>
<protein>
    <recommendedName>
        <fullName evidence="3">Tail fiber protein</fullName>
    </recommendedName>
</protein>
<evidence type="ECO:0008006" key="3">
    <source>
        <dbReference type="Google" id="ProtNLM"/>
    </source>
</evidence>
<sequence length="350" mass="37681">MSSNTPNLGLLKKDPMTDGNETFNIQTMLNDNWDKIDDKVGQMSDELGNITIPDASLTVAGKTMLSNSITGTRENVAATEKAVKLALDKSLSSVPDASLTVAGKTMLSNAINGTRQNVAATEYAVKLALDSVKIENYNGSNSGALLFRVPSQYPTIQAAIDAMPRISVRNRIIYLDAGWTSNVSGNYDADFKFFHGGSVELVGVDSNVSNYAKLTGYGINIDDCTCQFSFRNIDFIGTNTSVNCQSPCYIWMTNCRKVVANQQGDWLWFGGNCIGGVSNVECSNCQNSVIQVFNSSHINIGFVTGTNNYRFIYAMDGGIAFVSSSTVPSATVKYSVSSALVVDKAGPKWS</sequence>
<dbReference type="EMBL" id="JBEPLV010000008">
    <property type="protein sequence ID" value="MET3549173.1"/>
    <property type="molecule type" value="Genomic_DNA"/>
</dbReference>
<dbReference type="Proteomes" id="UP001549098">
    <property type="component" value="Unassembled WGS sequence"/>
</dbReference>
<name>A0ABV2FBK0_9BACL</name>
<keyword evidence="2" id="KW-1185">Reference proteome</keyword>
<evidence type="ECO:0000313" key="1">
    <source>
        <dbReference type="EMBL" id="MET3549173.1"/>
    </source>
</evidence>